<keyword evidence="2 5" id="KW-0812">Transmembrane</keyword>
<keyword evidence="3 5" id="KW-1133">Transmembrane helix</keyword>
<evidence type="ECO:0000313" key="6">
    <source>
        <dbReference type="EMBL" id="KAG2470701.1"/>
    </source>
</evidence>
<dbReference type="AlphaFoldDB" id="A0A8X8BZ10"/>
<organism evidence="6 7">
    <name type="scientific">Polypterus senegalus</name>
    <name type="common">Senegal bichir</name>
    <dbReference type="NCBI Taxonomy" id="55291"/>
    <lineage>
        <taxon>Eukaryota</taxon>
        <taxon>Metazoa</taxon>
        <taxon>Chordata</taxon>
        <taxon>Craniata</taxon>
        <taxon>Vertebrata</taxon>
        <taxon>Euteleostomi</taxon>
        <taxon>Actinopterygii</taxon>
        <taxon>Polypteriformes</taxon>
        <taxon>Polypteridae</taxon>
        <taxon>Polypterus</taxon>
    </lineage>
</organism>
<dbReference type="PANTHER" id="PTHR12035">
    <property type="entry name" value="SIALIC ACID BINDING IMMUNOGLOBULIN-LIKE LECTIN"/>
    <property type="match status" value="1"/>
</dbReference>
<evidence type="ECO:0000256" key="3">
    <source>
        <dbReference type="ARBA" id="ARBA00022989"/>
    </source>
</evidence>
<accession>A0A8X8BZ10</accession>
<feature type="non-terminal residue" evidence="6">
    <location>
        <position position="264"/>
    </location>
</feature>
<dbReference type="GO" id="GO:0005886">
    <property type="term" value="C:plasma membrane"/>
    <property type="evidence" value="ECO:0007669"/>
    <property type="project" value="TreeGrafter"/>
</dbReference>
<evidence type="ECO:0000313" key="7">
    <source>
        <dbReference type="Proteomes" id="UP000886611"/>
    </source>
</evidence>
<dbReference type="GO" id="GO:0007155">
    <property type="term" value="P:cell adhesion"/>
    <property type="evidence" value="ECO:0007669"/>
    <property type="project" value="TreeGrafter"/>
</dbReference>
<dbReference type="GO" id="GO:0033691">
    <property type="term" value="F:sialic acid binding"/>
    <property type="evidence" value="ECO:0007669"/>
    <property type="project" value="TreeGrafter"/>
</dbReference>
<keyword evidence="7" id="KW-1185">Reference proteome</keyword>
<proteinExistence type="predicted"/>
<dbReference type="PANTHER" id="PTHR12035:SF107">
    <property type="entry name" value="MYELIN-ASSOCIATED GLYCOPROTEIN"/>
    <property type="match status" value="1"/>
</dbReference>
<comment type="subcellular location">
    <subcellularLocation>
        <location evidence="1">Membrane</location>
        <topology evidence="1">Single-pass membrane protein</topology>
    </subcellularLocation>
</comment>
<comment type="caution">
    <text evidence="6">The sequence shown here is derived from an EMBL/GenBank/DDBJ whole genome shotgun (WGS) entry which is preliminary data.</text>
</comment>
<evidence type="ECO:0000256" key="2">
    <source>
        <dbReference type="ARBA" id="ARBA00022692"/>
    </source>
</evidence>
<protein>
    <submittedName>
        <fullName evidence="6">MAG protein</fullName>
    </submittedName>
</protein>
<dbReference type="Gene3D" id="2.60.40.10">
    <property type="entry name" value="Immunoglobulins"/>
    <property type="match status" value="1"/>
</dbReference>
<evidence type="ECO:0000256" key="4">
    <source>
        <dbReference type="ARBA" id="ARBA00023136"/>
    </source>
</evidence>
<evidence type="ECO:0000256" key="5">
    <source>
        <dbReference type="SAM" id="Phobius"/>
    </source>
</evidence>
<dbReference type="InterPro" id="IPR013783">
    <property type="entry name" value="Ig-like_fold"/>
</dbReference>
<evidence type="ECO:0000256" key="1">
    <source>
        <dbReference type="ARBA" id="ARBA00004167"/>
    </source>
</evidence>
<dbReference type="EMBL" id="JAATIS010000094">
    <property type="protein sequence ID" value="KAG2470701.1"/>
    <property type="molecule type" value="Genomic_DNA"/>
</dbReference>
<feature type="non-terminal residue" evidence="6">
    <location>
        <position position="1"/>
    </location>
</feature>
<reference evidence="6 7" key="1">
    <citation type="journal article" date="2021" name="Cell">
        <title>Tracing the genetic footprints of vertebrate landing in non-teleost ray-finned fishes.</title>
        <authorList>
            <person name="Bi X."/>
            <person name="Wang K."/>
            <person name="Yang L."/>
            <person name="Pan H."/>
            <person name="Jiang H."/>
            <person name="Wei Q."/>
            <person name="Fang M."/>
            <person name="Yu H."/>
            <person name="Zhu C."/>
            <person name="Cai Y."/>
            <person name="He Y."/>
            <person name="Gan X."/>
            <person name="Zeng H."/>
            <person name="Yu D."/>
            <person name="Zhu Y."/>
            <person name="Jiang H."/>
            <person name="Qiu Q."/>
            <person name="Yang H."/>
            <person name="Zhang Y.E."/>
            <person name="Wang W."/>
            <person name="Zhu M."/>
            <person name="He S."/>
            <person name="Zhang G."/>
        </authorList>
    </citation>
    <scope>NUCLEOTIDE SEQUENCE [LARGE SCALE GENOMIC DNA]</scope>
    <source>
        <strain evidence="6">Bchr_013</strain>
    </source>
</reference>
<name>A0A8X8BZ10_POLSE</name>
<gene>
    <name evidence="6" type="primary">Mag_1</name>
    <name evidence="6" type="ORF">GTO96_0006631</name>
</gene>
<feature type="transmembrane region" description="Helical" evidence="5">
    <location>
        <begin position="151"/>
        <end position="176"/>
    </location>
</feature>
<dbReference type="Proteomes" id="UP000886611">
    <property type="component" value="Unassembled WGS sequence"/>
</dbReference>
<keyword evidence="4 5" id="KW-0472">Membrane</keyword>
<dbReference type="InterPro" id="IPR051036">
    <property type="entry name" value="SIGLEC"/>
</dbReference>
<sequence length="264" mass="28780">MIAGARLGFSVPLQSVILAADLCRGEGGRVSIKVYPQTPDSILNCATFCFPVAPVFLTDSKCTVIREGIQCVCMASGNPEPSVEFTLPDENLTINETEDEFNYYSSTDGYVVTGMIKLKEKPPTGLNVLCTMSNVYGNETIKLELQQEKKITLAVVIGTVGGVAVIAFIIAAVRYIGRNNQKENASGSSAQQPENPPMIYSSVKKEAESLRKKVGNDGEYQYPNATSESEQELNYASLQFSSHQCTESSVQTDIVSDYTEIKRK</sequence>